<dbReference type="InterPro" id="IPR002509">
    <property type="entry name" value="NODB_dom"/>
</dbReference>
<dbReference type="Pfam" id="PF01522">
    <property type="entry name" value="Polysacc_deac_1"/>
    <property type="match status" value="2"/>
</dbReference>
<protein>
    <recommendedName>
        <fullName evidence="4">NodB homology domain-containing protein</fullName>
    </recommendedName>
</protein>
<keyword evidence="3" id="KW-0812">Transmembrane</keyword>
<dbReference type="PANTHER" id="PTHR34216">
    <property type="match status" value="1"/>
</dbReference>
<dbReference type="InterPro" id="IPR011330">
    <property type="entry name" value="Glyco_hydro/deAcase_b/a-brl"/>
</dbReference>
<dbReference type="Gene3D" id="3.20.20.370">
    <property type="entry name" value="Glycoside hydrolase/deacetylase"/>
    <property type="match status" value="2"/>
</dbReference>
<dbReference type="Proteomes" id="UP000612808">
    <property type="component" value="Unassembled WGS sequence"/>
</dbReference>
<feature type="domain" description="NodB homology" evidence="4">
    <location>
        <begin position="490"/>
        <end position="728"/>
    </location>
</feature>
<evidence type="ECO:0000313" key="6">
    <source>
        <dbReference type="Proteomes" id="UP000612808"/>
    </source>
</evidence>
<dbReference type="GO" id="GO:0005576">
    <property type="term" value="C:extracellular region"/>
    <property type="evidence" value="ECO:0007669"/>
    <property type="project" value="UniProtKB-SubCell"/>
</dbReference>
<dbReference type="Pfam" id="PF13290">
    <property type="entry name" value="CHB_HEX_C_1"/>
    <property type="match status" value="4"/>
</dbReference>
<dbReference type="InterPro" id="IPR013783">
    <property type="entry name" value="Ig-like_fold"/>
</dbReference>
<dbReference type="Gene3D" id="2.60.40.10">
    <property type="entry name" value="Immunoglobulins"/>
    <property type="match status" value="1"/>
</dbReference>
<dbReference type="AlphaFoldDB" id="A0A8J3J4Q4"/>
<dbReference type="GO" id="GO:0005975">
    <property type="term" value="P:carbohydrate metabolic process"/>
    <property type="evidence" value="ECO:0007669"/>
    <property type="project" value="InterPro"/>
</dbReference>
<keyword evidence="3" id="KW-1133">Transmembrane helix</keyword>
<evidence type="ECO:0000256" key="2">
    <source>
        <dbReference type="ARBA" id="ARBA00022729"/>
    </source>
</evidence>
<evidence type="ECO:0000256" key="1">
    <source>
        <dbReference type="ARBA" id="ARBA00004613"/>
    </source>
</evidence>
<name>A0A8J3J4Q4_9ACTN</name>
<reference evidence="5" key="1">
    <citation type="submission" date="2021-01" db="EMBL/GenBank/DDBJ databases">
        <title>Whole genome shotgun sequence of Actinocatenispora rupis NBRC 107355.</title>
        <authorList>
            <person name="Komaki H."/>
            <person name="Tamura T."/>
        </authorList>
    </citation>
    <scope>NUCLEOTIDE SEQUENCE</scope>
    <source>
        <strain evidence="5">NBRC 107355</strain>
    </source>
</reference>
<feature type="transmembrane region" description="Helical" evidence="3">
    <location>
        <begin position="35"/>
        <end position="55"/>
    </location>
</feature>
<evidence type="ECO:0000313" key="5">
    <source>
        <dbReference type="EMBL" id="GID11927.1"/>
    </source>
</evidence>
<comment type="caution">
    <text evidence="5">The sequence shown here is derived from an EMBL/GenBank/DDBJ whole genome shotgun (WGS) entry which is preliminary data.</text>
</comment>
<keyword evidence="2" id="KW-0732">Signal</keyword>
<sequence>MTGQARGPRRVRTDRAPWPARLGAVLHGRRGGAVAWLRVAAAALLAAGLVLVPAASAPAAPQTRVSLTFDNGAASQYDLGYQQALKPHHATATYFVNSGTIGVGTNIMTWNELSTLAADGNDIGGKTVDGSDLTTDPDPSSQVCNDRTALVQHGLDPVAFAYPGGAFDPTVENVVKACGYGSARSAGSLSPNGPTYAEALPPTDWYATRAWAPTGQVTLADMKSLVSGAAQDGGWTQIVMDRVCSQTADPGDYSACTSTSGWVDLGDLNSFLDWMGNAGQSGGAPAGAALSTVRDAAISADTTAPSTAVACNGQPCTGSTYDQTVFVTLAPTDTGSGVASTHYTTDGTDPTLSSPTYGGRIAVTHPTTVNFRSWDNAGNAEAVQSRTIQASPAPDSSPPTTTISCNGNACDTPTTGKVSVALNASDASGWGVDRTYYTTDGTTPTTSSQVYSGPFTLTTGTTTVKYFSTDLAGNAEAPQSQQITVDPYHTAVALTFDDQYAGVYRYLRPMLRSHGMNATIYTITSDSTDQNACCMTYGQLRTMQSEGDDIGGHGREHLDLTDPGTTTAQKTADVCESRQDLLDNGIYDPVSFAYPFGSYNAAAEQIVKSCGYATARQGGGLAQTTTTPGPKYADTQPPQDPLALPAIDVNAPNAKVLGDLENYVTAASSHGGGLLVLTFHEVCDKSQSDYGSCMSSWSAVDTTVMSQFLTWLGGAGQSGGAPAGVQVQTVRAATAAAQDTTPPSVTAQCNGSACQDTQYAAPVKVALDATDSGGVGVRQVHYTTDGSTPTTASPVYGTPLTVSKTTTVKYFAVDNDGNSGPVQSQTVTIDSTAPTTSVSCNGAACAAWYQATPVSVGLTATDNAGGVGGTKTYYTTNGTTPTKSSPTYTGPFPVSVTTTVKCFSVDGAGNTEAVKTQAVRVDAAAPTVSITLPRTGTIVLSGTTVPITASAADRGTGTGAASGLANVKFYLDGTTLVGTDTTAPYTASWSTSGVAKGVHTLTAVATDVAGNATRSAGVQVTIR</sequence>
<dbReference type="SUPFAM" id="SSF88713">
    <property type="entry name" value="Glycoside hydrolase/deacetylase"/>
    <property type="match status" value="2"/>
</dbReference>
<dbReference type="PANTHER" id="PTHR34216:SF3">
    <property type="entry name" value="POLY-BETA-1,6-N-ACETYL-D-GLUCOSAMINE N-DEACETYLASE"/>
    <property type="match status" value="1"/>
</dbReference>
<dbReference type="PROSITE" id="PS51677">
    <property type="entry name" value="NODB"/>
    <property type="match status" value="1"/>
</dbReference>
<dbReference type="RefSeq" id="WP_203657914.1">
    <property type="nucleotide sequence ID" value="NZ_BAAAZM010000005.1"/>
</dbReference>
<gene>
    <name evidence="5" type="ORF">Aru02nite_28160</name>
</gene>
<evidence type="ECO:0000259" key="4">
    <source>
        <dbReference type="PROSITE" id="PS51677"/>
    </source>
</evidence>
<accession>A0A8J3J4Q4</accession>
<dbReference type="InterPro" id="IPR051398">
    <property type="entry name" value="Polysacch_Deacetylase"/>
</dbReference>
<evidence type="ECO:0000256" key="3">
    <source>
        <dbReference type="SAM" id="Phobius"/>
    </source>
</evidence>
<dbReference type="EMBL" id="BOMB01000015">
    <property type="protein sequence ID" value="GID11927.1"/>
    <property type="molecule type" value="Genomic_DNA"/>
</dbReference>
<proteinExistence type="predicted"/>
<keyword evidence="6" id="KW-1185">Reference proteome</keyword>
<dbReference type="Pfam" id="PF17957">
    <property type="entry name" value="Big_7"/>
    <property type="match status" value="1"/>
</dbReference>
<comment type="subcellular location">
    <subcellularLocation>
        <location evidence="1">Secreted</location>
    </subcellularLocation>
</comment>
<dbReference type="InterPro" id="IPR059177">
    <property type="entry name" value="GH29D-like_dom"/>
</dbReference>
<organism evidence="5 6">
    <name type="scientific">Actinocatenispora rupis</name>
    <dbReference type="NCBI Taxonomy" id="519421"/>
    <lineage>
        <taxon>Bacteria</taxon>
        <taxon>Bacillati</taxon>
        <taxon>Actinomycetota</taxon>
        <taxon>Actinomycetes</taxon>
        <taxon>Micromonosporales</taxon>
        <taxon>Micromonosporaceae</taxon>
        <taxon>Actinocatenispora</taxon>
    </lineage>
</organism>
<dbReference type="CDD" id="cd10918">
    <property type="entry name" value="CE4_NodB_like_5s_6s"/>
    <property type="match status" value="1"/>
</dbReference>
<dbReference type="Gene3D" id="3.30.1920.20">
    <property type="match status" value="3"/>
</dbReference>
<dbReference type="GO" id="GO:0016810">
    <property type="term" value="F:hydrolase activity, acting on carbon-nitrogen (but not peptide) bonds"/>
    <property type="evidence" value="ECO:0007669"/>
    <property type="project" value="InterPro"/>
</dbReference>
<keyword evidence="3" id="KW-0472">Membrane</keyword>